<dbReference type="GO" id="GO:0003677">
    <property type="term" value="F:DNA binding"/>
    <property type="evidence" value="ECO:0007669"/>
    <property type="project" value="UniProtKB-KW"/>
</dbReference>
<dbReference type="AlphaFoldDB" id="A0A8K1I0E5"/>
<keyword evidence="3" id="KW-0238">DNA-binding</keyword>
<accession>A0A8K1I0E5</accession>
<dbReference type="InterPro" id="IPR003441">
    <property type="entry name" value="NAC-dom"/>
</dbReference>
<keyword evidence="5" id="KW-0539">Nucleus</keyword>
<proteinExistence type="evidence at transcript level"/>
<dbReference type="GO" id="GO:0005634">
    <property type="term" value="C:nucleus"/>
    <property type="evidence" value="ECO:0007669"/>
    <property type="project" value="UniProtKB-SubCell"/>
</dbReference>
<evidence type="ECO:0000256" key="1">
    <source>
        <dbReference type="ARBA" id="ARBA00004123"/>
    </source>
</evidence>
<feature type="domain" description="NAC" evidence="7">
    <location>
        <begin position="2"/>
        <end position="149"/>
    </location>
</feature>
<dbReference type="FunFam" id="2.170.150.80:FF:000007">
    <property type="entry name" value="NAC domain-containing protein 35"/>
    <property type="match status" value="1"/>
</dbReference>
<dbReference type="PANTHER" id="PTHR31744:SF194">
    <property type="entry name" value="OS01G0888300 PROTEIN"/>
    <property type="match status" value="1"/>
</dbReference>
<dbReference type="EMBL" id="MT275560">
    <property type="protein sequence ID" value="UBT01676.1"/>
    <property type="molecule type" value="mRNA"/>
</dbReference>
<dbReference type="Gene3D" id="2.170.150.80">
    <property type="entry name" value="NAC domain"/>
    <property type="match status" value="1"/>
</dbReference>
<evidence type="ECO:0000256" key="3">
    <source>
        <dbReference type="ARBA" id="ARBA00023125"/>
    </source>
</evidence>
<feature type="region of interest" description="Disordered" evidence="6">
    <location>
        <begin position="202"/>
        <end position="223"/>
    </location>
</feature>
<dbReference type="SUPFAM" id="SSF101941">
    <property type="entry name" value="NAC domain"/>
    <property type="match status" value="1"/>
</dbReference>
<dbReference type="GO" id="GO:0099402">
    <property type="term" value="P:plant organ development"/>
    <property type="evidence" value="ECO:0007669"/>
    <property type="project" value="UniProtKB-ARBA"/>
</dbReference>
<comment type="subcellular location">
    <subcellularLocation>
        <location evidence="1">Nucleus</location>
    </subcellularLocation>
</comment>
<evidence type="ECO:0000313" key="8">
    <source>
        <dbReference type="EMBL" id="UBT01676.1"/>
    </source>
</evidence>
<evidence type="ECO:0000256" key="5">
    <source>
        <dbReference type="ARBA" id="ARBA00023242"/>
    </source>
</evidence>
<keyword evidence="4" id="KW-0804">Transcription</keyword>
<dbReference type="GO" id="GO:0006355">
    <property type="term" value="P:regulation of DNA-templated transcription"/>
    <property type="evidence" value="ECO:0007669"/>
    <property type="project" value="InterPro"/>
</dbReference>
<name>A0A8K1I0E5_LITCN</name>
<evidence type="ECO:0000256" key="2">
    <source>
        <dbReference type="ARBA" id="ARBA00023015"/>
    </source>
</evidence>
<dbReference type="PROSITE" id="PS51005">
    <property type="entry name" value="NAC"/>
    <property type="match status" value="1"/>
</dbReference>
<dbReference type="InterPro" id="IPR036093">
    <property type="entry name" value="NAC_dom_sf"/>
</dbReference>
<sequence>MVMPGFRFHPTEEELVEFYLRRKVEGKRFNVELITFLDLYRYDPWELPALAAIGEKEWFFYVPRDRKYRNGDRPNRVTTSGYWKATGADRMIRSENSRSIGLKKTLVFYSGKAPKGIRTSWIMNEYRLPQHETERYQKAEISLCRVYKRAGVEDHPSLPRSLPTRAAAAATSSSRATQFDQQRKFHQDIRDQVFGGSQSVLSQQQPLDVEKMSTETDGSVNSSDVTTVLGLSKQNVYRPLTSMEEEAAEIFLNHSKQVSSLVVPNCTTLFPLGSSSSNAAVEEFHRLLSYQQASINQQPQQYYNDHHHQQQQQQHHHHQQQHLQFSPLPPQISQPLALNSLPTSSVPAAFSDRLWEWNPIPEANREFNDPFK</sequence>
<protein>
    <submittedName>
        <fullName evidence="8">NAC transcription factor 72</fullName>
    </submittedName>
</protein>
<reference evidence="8" key="1">
    <citation type="submission" date="2020-03" db="EMBL/GenBank/DDBJ databases">
        <title>LcNAC40-LcVPE regulatory module contributes to fruit abscission by promoting autolytic programmed cell death in litchi.</title>
        <authorList>
            <person name="Li C."/>
            <person name="Ning X."/>
            <person name="Zhao M."/>
            <person name="Wen Z."/>
            <person name="Kou L."/>
            <person name="Ma X."/>
            <person name="Peng M."/>
            <person name="Yang Y."/>
            <person name="Wu H."/>
            <person name="Li J."/>
        </authorList>
    </citation>
    <scope>NUCLEOTIDE SEQUENCE</scope>
</reference>
<evidence type="ECO:0000256" key="4">
    <source>
        <dbReference type="ARBA" id="ARBA00023163"/>
    </source>
</evidence>
<evidence type="ECO:0000259" key="7">
    <source>
        <dbReference type="PROSITE" id="PS51005"/>
    </source>
</evidence>
<feature type="region of interest" description="Disordered" evidence="6">
    <location>
        <begin position="301"/>
        <end position="329"/>
    </location>
</feature>
<evidence type="ECO:0000256" key="6">
    <source>
        <dbReference type="SAM" id="MobiDB-lite"/>
    </source>
</evidence>
<dbReference type="Pfam" id="PF02365">
    <property type="entry name" value="NAM"/>
    <property type="match status" value="1"/>
</dbReference>
<keyword evidence="2" id="KW-0805">Transcription regulation</keyword>
<dbReference type="PANTHER" id="PTHR31744">
    <property type="entry name" value="PROTEIN CUP-SHAPED COTYLEDON 2-RELATED"/>
    <property type="match status" value="1"/>
</dbReference>
<organism evidence="8">
    <name type="scientific">Litchi chinensis</name>
    <name type="common">Lychee</name>
    <dbReference type="NCBI Taxonomy" id="151069"/>
    <lineage>
        <taxon>Eukaryota</taxon>
        <taxon>Viridiplantae</taxon>
        <taxon>Streptophyta</taxon>
        <taxon>Embryophyta</taxon>
        <taxon>Tracheophyta</taxon>
        <taxon>Spermatophyta</taxon>
        <taxon>Magnoliopsida</taxon>
        <taxon>eudicotyledons</taxon>
        <taxon>Gunneridae</taxon>
        <taxon>Pentapetalae</taxon>
        <taxon>rosids</taxon>
        <taxon>malvids</taxon>
        <taxon>Sapindales</taxon>
        <taxon>Sapindaceae</taxon>
        <taxon>Litchi</taxon>
    </lineage>
</organism>